<evidence type="ECO:0000313" key="1">
    <source>
        <dbReference type="EMBL" id="QYA42890.1"/>
    </source>
</evidence>
<proteinExistence type="predicted"/>
<reference evidence="1 2" key="1">
    <citation type="submission" date="2021-07" db="EMBL/GenBank/DDBJ databases">
        <title>Prevalence and characterization of methicillin-resistant Macrococcus spp. in food producing animals and meat in Switzerland in 2019.</title>
        <authorList>
            <person name="Keller J.E."/>
            <person name="Schwendener S."/>
            <person name="Neuenschwander J."/>
            <person name="Overesch G."/>
            <person name="Perreten V."/>
        </authorList>
    </citation>
    <scope>NUCLEOTIDE SEQUENCE [LARGE SCALE GENOMIC DNA]</scope>
    <source>
        <strain evidence="1 2">19Msa0936</strain>
    </source>
</reference>
<dbReference type="AlphaFoldDB" id="A0AAJ4PC41"/>
<dbReference type="Proteomes" id="UP000826802">
    <property type="component" value="Chromosome"/>
</dbReference>
<gene>
    <name evidence="1" type="ORF">KYI11_02885</name>
</gene>
<accession>A0AAJ4PC41</accession>
<organism evidence="1 2">
    <name type="scientific">Macrococcoides bohemicum</name>
    <dbReference type="NCBI Taxonomy" id="1903056"/>
    <lineage>
        <taxon>Bacteria</taxon>
        <taxon>Bacillati</taxon>
        <taxon>Bacillota</taxon>
        <taxon>Bacilli</taxon>
        <taxon>Bacillales</taxon>
        <taxon>Staphylococcaceae</taxon>
        <taxon>Macrococcoides</taxon>
    </lineage>
</organism>
<sequence>MITRTTKYIVEVEVIGDGILMWLFSQGRHVKVLSPQSIQGIYTTIIKY</sequence>
<evidence type="ECO:0000313" key="2">
    <source>
        <dbReference type="Proteomes" id="UP000826802"/>
    </source>
</evidence>
<dbReference type="RefSeq" id="WP_219503664.1">
    <property type="nucleotide sequence ID" value="NZ_CP079981.1"/>
</dbReference>
<name>A0AAJ4PC41_9STAP</name>
<keyword evidence="2" id="KW-1185">Reference proteome</keyword>
<protein>
    <submittedName>
        <fullName evidence="1">WYL domain-containing protein</fullName>
    </submittedName>
</protein>
<dbReference type="EMBL" id="CP079981">
    <property type="protein sequence ID" value="QYA42890.1"/>
    <property type="molecule type" value="Genomic_DNA"/>
</dbReference>